<dbReference type="EMBL" id="JAZAVK010000043">
    <property type="protein sequence ID" value="KAK7428250.1"/>
    <property type="molecule type" value="Genomic_DNA"/>
</dbReference>
<keyword evidence="1" id="KW-0521">NADP</keyword>
<dbReference type="Gene3D" id="3.90.25.10">
    <property type="entry name" value="UDP-galactose 4-epimerase, domain 1"/>
    <property type="match status" value="1"/>
</dbReference>
<evidence type="ECO:0000313" key="4">
    <source>
        <dbReference type="Proteomes" id="UP001498421"/>
    </source>
</evidence>
<dbReference type="PANTHER" id="PTHR47706">
    <property type="entry name" value="NMRA-LIKE FAMILY PROTEIN"/>
    <property type="match status" value="1"/>
</dbReference>
<dbReference type="PANTHER" id="PTHR47706:SF9">
    <property type="entry name" value="NMRA-LIKE DOMAIN-CONTAINING PROTEIN-RELATED"/>
    <property type="match status" value="1"/>
</dbReference>
<keyword evidence="2" id="KW-0560">Oxidoreductase</keyword>
<sequence>GLSNGFLEFDIAQRNATIWDGGNKRFTLTNGKQLGQAVVSVLEHPQETNNRYLYIYSVATSQSEILAALEEVSGAKWTRNATTTEEQVSEARKKLSAGDFKGALILVRATAFGNISGLRSDYTKEENLANEVLGLETETVQDVVKRVIT</sequence>
<comment type="caution">
    <text evidence="3">The sequence shown here is derived from an EMBL/GenBank/DDBJ whole genome shotgun (WGS) entry which is preliminary data.</text>
</comment>
<organism evidence="3 4">
    <name type="scientific">Neonectria magnoliae</name>
    <dbReference type="NCBI Taxonomy" id="2732573"/>
    <lineage>
        <taxon>Eukaryota</taxon>
        <taxon>Fungi</taxon>
        <taxon>Dikarya</taxon>
        <taxon>Ascomycota</taxon>
        <taxon>Pezizomycotina</taxon>
        <taxon>Sordariomycetes</taxon>
        <taxon>Hypocreomycetidae</taxon>
        <taxon>Hypocreales</taxon>
        <taxon>Nectriaceae</taxon>
        <taxon>Neonectria</taxon>
    </lineage>
</organism>
<proteinExistence type="predicted"/>
<dbReference type="InterPro" id="IPR036291">
    <property type="entry name" value="NAD(P)-bd_dom_sf"/>
</dbReference>
<evidence type="ECO:0000256" key="2">
    <source>
        <dbReference type="ARBA" id="ARBA00023002"/>
    </source>
</evidence>
<evidence type="ECO:0000313" key="3">
    <source>
        <dbReference type="EMBL" id="KAK7428250.1"/>
    </source>
</evidence>
<protein>
    <submittedName>
        <fullName evidence="3">Uncharacterized protein</fullName>
    </submittedName>
</protein>
<dbReference type="Gene3D" id="3.40.50.720">
    <property type="entry name" value="NAD(P)-binding Rossmann-like Domain"/>
    <property type="match status" value="1"/>
</dbReference>
<accession>A0ABR1I3X1</accession>
<feature type="non-terminal residue" evidence="3">
    <location>
        <position position="1"/>
    </location>
</feature>
<evidence type="ECO:0000256" key="1">
    <source>
        <dbReference type="ARBA" id="ARBA00022857"/>
    </source>
</evidence>
<dbReference type="SUPFAM" id="SSF51735">
    <property type="entry name" value="NAD(P)-binding Rossmann-fold domains"/>
    <property type="match status" value="1"/>
</dbReference>
<dbReference type="Proteomes" id="UP001498421">
    <property type="component" value="Unassembled WGS sequence"/>
</dbReference>
<name>A0ABR1I3X1_9HYPO</name>
<gene>
    <name evidence="3" type="ORF">QQZ08_005147</name>
</gene>
<dbReference type="InterPro" id="IPR051609">
    <property type="entry name" value="NmrA/Isoflavone_reductase-like"/>
</dbReference>
<keyword evidence="4" id="KW-1185">Reference proteome</keyword>
<reference evidence="3 4" key="1">
    <citation type="journal article" date="2025" name="Microbiol. Resour. Announc.">
        <title>Draft genome sequences for Neonectria magnoliae and Neonectria punicea, canker pathogens of Liriodendron tulipifera and Acer saccharum in West Virginia.</title>
        <authorList>
            <person name="Petronek H.M."/>
            <person name="Kasson M.T."/>
            <person name="Metheny A.M."/>
            <person name="Stauder C.M."/>
            <person name="Lovett B."/>
            <person name="Lynch S.C."/>
            <person name="Garnas J.R."/>
            <person name="Kasson L.R."/>
            <person name="Stajich J.E."/>
        </authorList>
    </citation>
    <scope>NUCLEOTIDE SEQUENCE [LARGE SCALE GENOMIC DNA]</scope>
    <source>
        <strain evidence="3 4">NRRL 64651</strain>
    </source>
</reference>